<dbReference type="OMA" id="QVWANIS"/>
<dbReference type="AlphaFoldDB" id="A0A084Q9T1"/>
<dbReference type="PANTHER" id="PTHR37535">
    <property type="entry name" value="FLUG DOMAIN PROTEIN"/>
    <property type="match status" value="1"/>
</dbReference>
<dbReference type="Proteomes" id="UP000028524">
    <property type="component" value="Unassembled WGS sequence"/>
</dbReference>
<reference evidence="2 3" key="1">
    <citation type="journal article" date="2014" name="BMC Genomics">
        <title>Comparative genome sequencing reveals chemotype-specific gene clusters in the toxigenic black mold Stachybotrys.</title>
        <authorList>
            <person name="Semeiks J."/>
            <person name="Borek D."/>
            <person name="Otwinowski Z."/>
            <person name="Grishin N.V."/>
        </authorList>
    </citation>
    <scope>NUCLEOTIDE SEQUENCE [LARGE SCALE GENOMIC DNA]</scope>
    <source>
        <strain evidence="2 3">IBT 40285</strain>
    </source>
</reference>
<gene>
    <name evidence="2" type="ORF">S40285_09433</name>
</gene>
<accession>A0A084Q9T1</accession>
<dbReference type="HOGENOM" id="CLU_2098428_0_0_1"/>
<dbReference type="Pfam" id="PF11917">
    <property type="entry name" value="DUF3435"/>
    <property type="match status" value="1"/>
</dbReference>
<sequence>MQHDPHWTTFYSPCYNHAVEFDIQNAVLRQPNQDRLIKMLMPVSLTRDPRASRDMVLEQVWANISPDPEIVGLEERRAQLKAGRYRIKGQDDEEEIRKRGEKIRNKRAKRDRTIQE</sequence>
<protein>
    <submittedName>
        <fullName evidence="2">Uncharacterized protein</fullName>
    </submittedName>
</protein>
<name>A0A084Q9T1_STAC4</name>
<dbReference type="EMBL" id="KL660893">
    <property type="protein sequence ID" value="KFA60716.1"/>
    <property type="molecule type" value="Genomic_DNA"/>
</dbReference>
<feature type="region of interest" description="Disordered" evidence="1">
    <location>
        <begin position="90"/>
        <end position="116"/>
    </location>
</feature>
<dbReference type="InParanoid" id="A0A084Q9T1"/>
<dbReference type="PANTHER" id="PTHR37535:SF4">
    <property type="entry name" value="FLUG DOMAIN-CONTAINING PROTEIN"/>
    <property type="match status" value="1"/>
</dbReference>
<dbReference type="OrthoDB" id="4860140at2759"/>
<dbReference type="STRING" id="1283841.A0A084Q9T1"/>
<evidence type="ECO:0000313" key="3">
    <source>
        <dbReference type="Proteomes" id="UP000028524"/>
    </source>
</evidence>
<organism evidence="2 3">
    <name type="scientific">Stachybotrys chlorohalonatus (strain IBT 40285)</name>
    <dbReference type="NCBI Taxonomy" id="1283841"/>
    <lineage>
        <taxon>Eukaryota</taxon>
        <taxon>Fungi</taxon>
        <taxon>Dikarya</taxon>
        <taxon>Ascomycota</taxon>
        <taxon>Pezizomycotina</taxon>
        <taxon>Sordariomycetes</taxon>
        <taxon>Hypocreomycetidae</taxon>
        <taxon>Hypocreales</taxon>
        <taxon>Stachybotryaceae</taxon>
        <taxon>Stachybotrys</taxon>
    </lineage>
</organism>
<keyword evidence="3" id="KW-1185">Reference proteome</keyword>
<evidence type="ECO:0000256" key="1">
    <source>
        <dbReference type="SAM" id="MobiDB-lite"/>
    </source>
</evidence>
<proteinExistence type="predicted"/>
<evidence type="ECO:0000313" key="2">
    <source>
        <dbReference type="EMBL" id="KFA60716.1"/>
    </source>
</evidence>
<feature type="compositionally biased region" description="Basic residues" evidence="1">
    <location>
        <begin position="99"/>
        <end position="110"/>
    </location>
</feature>
<dbReference type="InterPro" id="IPR021842">
    <property type="entry name" value="DUF3435"/>
</dbReference>